<dbReference type="Pfam" id="PF12802">
    <property type="entry name" value="MarR_2"/>
    <property type="match status" value="1"/>
</dbReference>
<dbReference type="SUPFAM" id="SSF53067">
    <property type="entry name" value="Actin-like ATPase domain"/>
    <property type="match status" value="1"/>
</dbReference>
<dbReference type="Proteomes" id="UP000625210">
    <property type="component" value="Unassembled WGS sequence"/>
</dbReference>
<dbReference type="GO" id="GO:0042732">
    <property type="term" value="P:D-xylose metabolic process"/>
    <property type="evidence" value="ECO:0007669"/>
    <property type="project" value="UniProtKB-KW"/>
</dbReference>
<dbReference type="InterPro" id="IPR049874">
    <property type="entry name" value="ROK_cs"/>
</dbReference>
<comment type="function">
    <text evidence="1">Transcriptional repressor of xylose-utilizing enzymes.</text>
</comment>
<dbReference type="RefSeq" id="WP_188647571.1">
    <property type="nucleotide sequence ID" value="NZ_BMHQ01000005.1"/>
</dbReference>
<comment type="similarity">
    <text evidence="2">Belongs to the ROK (NagC/XylR) family.</text>
</comment>
<dbReference type="InterPro" id="IPR043129">
    <property type="entry name" value="ATPase_NBD"/>
</dbReference>
<dbReference type="AlphaFoldDB" id="A0A8J2YE25"/>
<dbReference type="PROSITE" id="PS01125">
    <property type="entry name" value="ROK"/>
    <property type="match status" value="1"/>
</dbReference>
<dbReference type="PANTHER" id="PTHR18964">
    <property type="entry name" value="ROK (REPRESSOR, ORF, KINASE) FAMILY"/>
    <property type="match status" value="1"/>
</dbReference>
<dbReference type="InterPro" id="IPR000835">
    <property type="entry name" value="HTH_MarR-typ"/>
</dbReference>
<keyword evidence="3" id="KW-0859">Xylose metabolism</keyword>
<sequence>MPRSMQIGSFRWMKSINKSAILNVIRLHGPISRAEIAKHTKLTPPTVTNIVAELLESRLVVESDLGQSTGGRKPIMLTINAEAFCVVGVYAGAKRVQAVSADLNGNILEEAELPIPTRPEADVFIAIVKEAVKTVIQKAREQSVPILGIGVGMHGLVDPDKGISIFAPNLGLKDIPLRTLLEKEFDLPVEVENDVRALALGESWFGQGKDVGDFIVVNVGTGVGAGIMLEHRLIHGPSFTAGELGHTVIDLDGPPCSCGNHGCVEAFASGPAMAKRALARIREGIPSSLSGRVEAGASVTGKDICRAAEEGDPLARKVLAETGRYLGIGLANLVNLFNPTKIILSGGVIRAGDFVLEPLKETVKNRALSVPAKEVSITVSELGTHAQAIGAFTLVLQKMFEPMGQ</sequence>
<reference evidence="5" key="1">
    <citation type="journal article" date="2014" name="Int. J. Syst. Evol. Microbiol.">
        <title>Complete genome sequence of Corynebacterium casei LMG S-19264T (=DSM 44701T), isolated from a smear-ripened cheese.</title>
        <authorList>
            <consortium name="US DOE Joint Genome Institute (JGI-PGF)"/>
            <person name="Walter F."/>
            <person name="Albersmeier A."/>
            <person name="Kalinowski J."/>
            <person name="Ruckert C."/>
        </authorList>
    </citation>
    <scope>NUCLEOTIDE SEQUENCE</scope>
    <source>
        <strain evidence="5">CGMCC 1.15179</strain>
    </source>
</reference>
<reference evidence="5" key="2">
    <citation type="submission" date="2020-09" db="EMBL/GenBank/DDBJ databases">
        <authorList>
            <person name="Sun Q."/>
            <person name="Zhou Y."/>
        </authorList>
    </citation>
    <scope>NUCLEOTIDE SEQUENCE</scope>
    <source>
        <strain evidence="5">CGMCC 1.15179</strain>
    </source>
</reference>
<dbReference type="Gene3D" id="3.30.420.40">
    <property type="match status" value="2"/>
</dbReference>
<dbReference type="SUPFAM" id="SSF46785">
    <property type="entry name" value="Winged helix' DNA-binding domain"/>
    <property type="match status" value="1"/>
</dbReference>
<keyword evidence="6" id="KW-1185">Reference proteome</keyword>
<dbReference type="CDD" id="cd24076">
    <property type="entry name" value="ASKHA_ATPase_ROK_BsXylR-like"/>
    <property type="match status" value="1"/>
</dbReference>
<feature type="domain" description="HTH marR-type" evidence="4">
    <location>
        <begin position="19"/>
        <end position="61"/>
    </location>
</feature>
<evidence type="ECO:0000313" key="5">
    <source>
        <dbReference type="EMBL" id="GGE16961.1"/>
    </source>
</evidence>
<organism evidence="5 6">
    <name type="scientific">Marinithermofilum abyssi</name>
    <dbReference type="NCBI Taxonomy" id="1571185"/>
    <lineage>
        <taxon>Bacteria</taxon>
        <taxon>Bacillati</taxon>
        <taxon>Bacillota</taxon>
        <taxon>Bacilli</taxon>
        <taxon>Bacillales</taxon>
        <taxon>Thermoactinomycetaceae</taxon>
        <taxon>Marinithermofilum</taxon>
    </lineage>
</organism>
<evidence type="ECO:0000313" key="6">
    <source>
        <dbReference type="Proteomes" id="UP000625210"/>
    </source>
</evidence>
<dbReference type="EMBL" id="BMHQ01000005">
    <property type="protein sequence ID" value="GGE16961.1"/>
    <property type="molecule type" value="Genomic_DNA"/>
</dbReference>
<dbReference type="Pfam" id="PF00480">
    <property type="entry name" value="ROK"/>
    <property type="match status" value="1"/>
</dbReference>
<accession>A0A8J2YE25</accession>
<keyword evidence="3" id="KW-0119">Carbohydrate metabolism</keyword>
<evidence type="ECO:0000256" key="3">
    <source>
        <dbReference type="ARBA" id="ARBA00022629"/>
    </source>
</evidence>
<dbReference type="InterPro" id="IPR000600">
    <property type="entry name" value="ROK"/>
</dbReference>
<comment type="caution">
    <text evidence="5">The sequence shown here is derived from an EMBL/GenBank/DDBJ whole genome shotgun (WGS) entry which is preliminary data.</text>
</comment>
<name>A0A8J2YE25_9BACL</name>
<protein>
    <submittedName>
        <fullName evidence="5">N-acetylglucosamine repressor</fullName>
    </submittedName>
</protein>
<gene>
    <name evidence="5" type="ORF">GCM10011571_18320</name>
</gene>
<proteinExistence type="inferred from homology"/>
<dbReference type="InterPro" id="IPR036390">
    <property type="entry name" value="WH_DNA-bd_sf"/>
</dbReference>
<evidence type="ECO:0000256" key="1">
    <source>
        <dbReference type="ARBA" id="ARBA00002486"/>
    </source>
</evidence>
<evidence type="ECO:0000256" key="2">
    <source>
        <dbReference type="ARBA" id="ARBA00006479"/>
    </source>
</evidence>
<dbReference type="GO" id="GO:0003700">
    <property type="term" value="F:DNA-binding transcription factor activity"/>
    <property type="evidence" value="ECO:0007669"/>
    <property type="project" value="InterPro"/>
</dbReference>
<dbReference type="InterPro" id="IPR036388">
    <property type="entry name" value="WH-like_DNA-bd_sf"/>
</dbReference>
<evidence type="ECO:0000259" key="4">
    <source>
        <dbReference type="Pfam" id="PF12802"/>
    </source>
</evidence>
<dbReference type="Gene3D" id="1.10.10.10">
    <property type="entry name" value="Winged helix-like DNA-binding domain superfamily/Winged helix DNA-binding domain"/>
    <property type="match status" value="1"/>
</dbReference>
<dbReference type="PANTHER" id="PTHR18964:SF149">
    <property type="entry name" value="BIFUNCTIONAL UDP-N-ACETYLGLUCOSAMINE 2-EPIMERASE_N-ACETYLMANNOSAMINE KINASE"/>
    <property type="match status" value="1"/>
</dbReference>